<dbReference type="EMBL" id="RHFK02000022">
    <property type="protein sequence ID" value="TWW55177.1"/>
    <property type="molecule type" value="Genomic_DNA"/>
</dbReference>
<accession>A0A5C6MP31</accession>
<reference evidence="1 2" key="1">
    <citation type="submission" date="2019-04" db="EMBL/GenBank/DDBJ databases">
        <title>Chromosome genome assembly for Takifugu flavidus.</title>
        <authorList>
            <person name="Xiao S."/>
        </authorList>
    </citation>
    <scope>NUCLEOTIDE SEQUENCE [LARGE SCALE GENOMIC DNA]</scope>
    <source>
        <strain evidence="1">HTHZ2018</strain>
        <tissue evidence="1">Muscle</tissue>
    </source>
</reference>
<dbReference type="GO" id="GO:0007283">
    <property type="term" value="P:spermatogenesis"/>
    <property type="evidence" value="ECO:0007669"/>
    <property type="project" value="InterPro"/>
</dbReference>
<name>A0A5C6MP31_9TELE</name>
<dbReference type="Proteomes" id="UP000324091">
    <property type="component" value="Chromosome 9"/>
</dbReference>
<dbReference type="AlphaFoldDB" id="A0A5C6MP31"/>
<dbReference type="PANTHER" id="PTHR36686:SF1">
    <property type="entry name" value="SYNAPTONEMAL COMPLEX CENTRAL ELEMENT PROTEIN 3"/>
    <property type="match status" value="1"/>
</dbReference>
<dbReference type="InterPro" id="IPR028145">
    <property type="entry name" value="Synaptonemal_3"/>
</dbReference>
<organism evidence="1 2">
    <name type="scientific">Takifugu flavidus</name>
    <name type="common">sansaifugu</name>
    <dbReference type="NCBI Taxonomy" id="433684"/>
    <lineage>
        <taxon>Eukaryota</taxon>
        <taxon>Metazoa</taxon>
        <taxon>Chordata</taxon>
        <taxon>Craniata</taxon>
        <taxon>Vertebrata</taxon>
        <taxon>Euteleostomi</taxon>
        <taxon>Actinopterygii</taxon>
        <taxon>Neopterygii</taxon>
        <taxon>Teleostei</taxon>
        <taxon>Neoteleostei</taxon>
        <taxon>Acanthomorphata</taxon>
        <taxon>Eupercaria</taxon>
        <taxon>Tetraodontiformes</taxon>
        <taxon>Tetradontoidea</taxon>
        <taxon>Tetraodontidae</taxon>
        <taxon>Takifugu</taxon>
    </lineage>
</organism>
<dbReference type="PANTHER" id="PTHR36686">
    <property type="entry name" value="SYNAPTONEMAL COMPLEX CENTRAL ELEMENT PROTEIN 3"/>
    <property type="match status" value="1"/>
</dbReference>
<gene>
    <name evidence="1" type="ORF">D4764_09G0002260</name>
</gene>
<protein>
    <submittedName>
        <fullName evidence="1">Synaptonemal complex central element protein 3</fullName>
    </submittedName>
</protein>
<evidence type="ECO:0000313" key="2">
    <source>
        <dbReference type="Proteomes" id="UP000324091"/>
    </source>
</evidence>
<sequence length="91" mass="10107">MAGSSFTELHQNVSADMSELTKDLERMVEYTEKMSLQLTWMAHDIVVMRTNPELVSSMQKLEDAYHRCKAAVCGAPKTDNSPVPPAGTHPD</sequence>
<comment type="caution">
    <text evidence="1">The sequence shown here is derived from an EMBL/GenBank/DDBJ whole genome shotgun (WGS) entry which is preliminary data.</text>
</comment>
<dbReference type="GO" id="GO:0007131">
    <property type="term" value="P:reciprocal meiotic recombination"/>
    <property type="evidence" value="ECO:0007669"/>
    <property type="project" value="InterPro"/>
</dbReference>
<dbReference type="Pfam" id="PF15191">
    <property type="entry name" value="Synaptonemal_3"/>
    <property type="match status" value="1"/>
</dbReference>
<dbReference type="GO" id="GO:0007130">
    <property type="term" value="P:synaptonemal complex assembly"/>
    <property type="evidence" value="ECO:0007669"/>
    <property type="project" value="InterPro"/>
</dbReference>
<proteinExistence type="predicted"/>
<keyword evidence="2" id="KW-1185">Reference proteome</keyword>
<evidence type="ECO:0000313" key="1">
    <source>
        <dbReference type="EMBL" id="TWW55177.1"/>
    </source>
</evidence>